<dbReference type="Proteomes" id="UP001311232">
    <property type="component" value="Unassembled WGS sequence"/>
</dbReference>
<dbReference type="AlphaFoldDB" id="A0AAV9S5J1"/>
<feature type="region of interest" description="Disordered" evidence="1">
    <location>
        <begin position="225"/>
        <end position="252"/>
    </location>
</feature>
<keyword evidence="4" id="KW-1185">Reference proteome</keyword>
<gene>
    <name evidence="2" type="ORF">CRENBAI_014342</name>
    <name evidence="3" type="ORF">CRENBAI_014343</name>
</gene>
<sequence length="252" mass="27675">MSPERPCQRAVQKESCGQIKAVMRKLKRGPSREDGAGFEKGQELFGRLSRLLTASRSPWQRLKTVNKLWDWLEVWGNVFPQSPLIPGLLRRELQRVMEEIGPMFELIPGRPDAVDRLLPLLGSAPVLGQLQDELLSPPAPARLEEEPKPAHVPGWLEEEPLPSAVPGWDELKAELPSLPDPVPVLEELKAELPPMPGPVPVLEELKAELPPLPGPDLEEVKAKLPPSADLQGSAADLHGFAKGSSGFLHHSP</sequence>
<evidence type="ECO:0000313" key="3">
    <source>
        <dbReference type="EMBL" id="KAK5616308.1"/>
    </source>
</evidence>
<proteinExistence type="predicted"/>
<organism evidence="3 4">
    <name type="scientific">Crenichthys baileyi</name>
    <name type="common">White River springfish</name>
    <dbReference type="NCBI Taxonomy" id="28760"/>
    <lineage>
        <taxon>Eukaryota</taxon>
        <taxon>Metazoa</taxon>
        <taxon>Chordata</taxon>
        <taxon>Craniata</taxon>
        <taxon>Vertebrata</taxon>
        <taxon>Euteleostomi</taxon>
        <taxon>Actinopterygii</taxon>
        <taxon>Neopterygii</taxon>
        <taxon>Teleostei</taxon>
        <taxon>Neoteleostei</taxon>
        <taxon>Acanthomorphata</taxon>
        <taxon>Ovalentaria</taxon>
        <taxon>Atherinomorphae</taxon>
        <taxon>Cyprinodontiformes</taxon>
        <taxon>Goodeidae</taxon>
        <taxon>Crenichthys</taxon>
    </lineage>
</organism>
<name>A0AAV9S5J1_9TELE</name>
<protein>
    <submittedName>
        <fullName evidence="3">Uncharacterized protein</fullName>
    </submittedName>
</protein>
<comment type="caution">
    <text evidence="3">The sequence shown here is derived from an EMBL/GenBank/DDBJ whole genome shotgun (WGS) entry which is preliminary data.</text>
</comment>
<evidence type="ECO:0000313" key="2">
    <source>
        <dbReference type="EMBL" id="KAK5616307.1"/>
    </source>
</evidence>
<reference evidence="3 4" key="1">
    <citation type="submission" date="2021-06" db="EMBL/GenBank/DDBJ databases">
        <authorList>
            <person name="Palmer J.M."/>
        </authorList>
    </citation>
    <scope>NUCLEOTIDE SEQUENCE [LARGE SCALE GENOMIC DNA]</scope>
    <source>
        <strain evidence="3 4">MEX-2019</strain>
        <tissue evidence="3">Muscle</tissue>
    </source>
</reference>
<dbReference type="EMBL" id="JAHHUM010000894">
    <property type="protein sequence ID" value="KAK5616307.1"/>
    <property type="molecule type" value="Genomic_DNA"/>
</dbReference>
<evidence type="ECO:0000256" key="1">
    <source>
        <dbReference type="SAM" id="MobiDB-lite"/>
    </source>
</evidence>
<evidence type="ECO:0000313" key="4">
    <source>
        <dbReference type="Proteomes" id="UP001311232"/>
    </source>
</evidence>
<dbReference type="EMBL" id="JAHHUM010000894">
    <property type="protein sequence ID" value="KAK5616308.1"/>
    <property type="molecule type" value="Genomic_DNA"/>
</dbReference>
<accession>A0AAV9S5J1</accession>